<dbReference type="EMBL" id="JAEDAK010000001">
    <property type="protein sequence ID" value="MBH9575543.1"/>
    <property type="molecule type" value="Genomic_DNA"/>
</dbReference>
<comment type="caution">
    <text evidence="2">The sequence shown here is derived from an EMBL/GenBank/DDBJ whole genome shotgun (WGS) entry which is preliminary data.</text>
</comment>
<evidence type="ECO:0000313" key="2">
    <source>
        <dbReference type="EMBL" id="MBH9575543.1"/>
    </source>
</evidence>
<dbReference type="Pfam" id="PF08811">
    <property type="entry name" value="DUF1800"/>
    <property type="match status" value="1"/>
</dbReference>
<dbReference type="PANTHER" id="PTHR43737:SF1">
    <property type="entry name" value="DUF1501 DOMAIN-CONTAINING PROTEIN"/>
    <property type="match status" value="1"/>
</dbReference>
<evidence type="ECO:0000256" key="1">
    <source>
        <dbReference type="SAM" id="MobiDB-lite"/>
    </source>
</evidence>
<feature type="compositionally biased region" description="Low complexity" evidence="1">
    <location>
        <begin position="23"/>
        <end position="41"/>
    </location>
</feature>
<dbReference type="Proteomes" id="UP000613266">
    <property type="component" value="Unassembled WGS sequence"/>
</dbReference>
<keyword evidence="3" id="KW-1185">Reference proteome</keyword>
<sequence length="606" mass="65545">METQTPHPPAETAEAPADRLGPEAELAPLAPLLAAGALLSACGGGGSESTPPAPTPTPGPTPAPTPAPAPVPSPPPAPPPAPPAIPPTRRDAARFLTQAAFGPRSAAEVDALAAQGFEAWLSQQFARPTVSHLAYLETQRGRDQKPGERPRLSEEMSYEAVWQQWLQGEDPLRARMSWALLQIFVISNIAPDIRPAAMSSYMDLLNRHAFGNWRELLEAVTLHPAMGYYLNMLESEKEDPAQGTHPNENYAREVLQLFSIGLVQLNPDGTLKTDAQGQPINTYGEAEIRGFAKVFTGWGHGGLNTADSKAFHHHDDELDALWSAPMKAWPAWHSSAAKTLLDGKVLPAGQSAEQDLKDALDCIFAHPNVPPFFCKQLIQRLVTSNPSAAYVGRVAAVFVNDGSGQRGNLRAVLRAVLLDNEARSTAPNARFGKLREPVLRFAHLLRALDAKSPSGLNRIHYLDSADEGLGQSPLLAPSVFNFYAPAYRPAGPLTQSAMVAPEFQITTETSAAGSLNFFYYLFKGGGYGWPEQHRLSLDLAPLEALAADPPALVDRLDLLFFTLQMSPSTRQRLLTLVQALPAKEPKARVRSALTLMAMSPDFVTQH</sequence>
<dbReference type="RefSeq" id="WP_198109154.1">
    <property type="nucleotide sequence ID" value="NZ_JAEDAK010000001.1"/>
</dbReference>
<reference evidence="2" key="1">
    <citation type="submission" date="2020-12" db="EMBL/GenBank/DDBJ databases">
        <title>The genome sequence of Inhella sp. 1Y17.</title>
        <authorList>
            <person name="Liu Y."/>
        </authorList>
    </citation>
    <scope>NUCLEOTIDE SEQUENCE</scope>
    <source>
        <strain evidence="2">1Y17</strain>
    </source>
</reference>
<proteinExistence type="predicted"/>
<feature type="compositionally biased region" description="Pro residues" evidence="1">
    <location>
        <begin position="51"/>
        <end position="86"/>
    </location>
</feature>
<organism evidence="2 3">
    <name type="scientific">Inhella proteolytica</name>
    <dbReference type="NCBI Taxonomy" id="2795029"/>
    <lineage>
        <taxon>Bacteria</taxon>
        <taxon>Pseudomonadati</taxon>
        <taxon>Pseudomonadota</taxon>
        <taxon>Betaproteobacteria</taxon>
        <taxon>Burkholderiales</taxon>
        <taxon>Sphaerotilaceae</taxon>
        <taxon>Inhella</taxon>
    </lineage>
</organism>
<protein>
    <submittedName>
        <fullName evidence="2">DUF1800 domain-containing protein</fullName>
    </submittedName>
</protein>
<name>A0A931IYT8_9BURK</name>
<evidence type="ECO:0000313" key="3">
    <source>
        <dbReference type="Proteomes" id="UP000613266"/>
    </source>
</evidence>
<dbReference type="InterPro" id="IPR014917">
    <property type="entry name" value="DUF1800"/>
</dbReference>
<feature type="compositionally biased region" description="Low complexity" evidence="1">
    <location>
        <begin position="1"/>
        <end position="15"/>
    </location>
</feature>
<dbReference type="AlphaFoldDB" id="A0A931IYT8"/>
<accession>A0A931IYT8</accession>
<feature type="region of interest" description="Disordered" evidence="1">
    <location>
        <begin position="1"/>
        <end position="88"/>
    </location>
</feature>
<gene>
    <name evidence="2" type="ORF">I7X39_01370</name>
</gene>
<dbReference type="PANTHER" id="PTHR43737">
    <property type="entry name" value="BLL7424 PROTEIN"/>
    <property type="match status" value="1"/>
</dbReference>